<proteinExistence type="predicted"/>
<keyword evidence="3" id="KW-1185">Reference proteome</keyword>
<dbReference type="PANTHER" id="PTHR10948:SF23">
    <property type="entry name" value="TRANSPOSASE INSI FOR INSERTION SEQUENCE ELEMENT IS30A-RELATED"/>
    <property type="match status" value="1"/>
</dbReference>
<dbReference type="PANTHER" id="PTHR10948">
    <property type="entry name" value="TRANSPOSASE"/>
    <property type="match status" value="1"/>
</dbReference>
<dbReference type="Gene3D" id="1.10.10.60">
    <property type="entry name" value="Homeodomain-like"/>
    <property type="match status" value="1"/>
</dbReference>
<feature type="domain" description="Transposase IS30-like HTH" evidence="1">
    <location>
        <begin position="2"/>
        <end position="33"/>
    </location>
</feature>
<dbReference type="InterPro" id="IPR025246">
    <property type="entry name" value="IS30-like_HTH"/>
</dbReference>
<protein>
    <submittedName>
        <fullName evidence="2">Helix-turn-helix domain-containing protein</fullName>
    </submittedName>
</protein>
<evidence type="ECO:0000313" key="2">
    <source>
        <dbReference type="EMBL" id="WPZ23917.1"/>
    </source>
</evidence>
<name>A0ABZ0V502_9RHOB</name>
<sequence>MIEDMLYAKVPVSKIATEIGRHRSTFYREIKRNFYNDEQLPYLGGYYGMNAQRFAYARRARRRKLIWLPKLRAAVIERLKEGWSPEQIAGRLGFEG</sequence>
<geneLocation type="plasmid" evidence="2 3">
    <name>unnamed05</name>
</geneLocation>
<accession>A0ABZ0V502</accession>
<dbReference type="EMBL" id="CP139730">
    <property type="protein sequence ID" value="WPZ23917.1"/>
    <property type="molecule type" value="Genomic_DNA"/>
</dbReference>
<dbReference type="InterPro" id="IPR051917">
    <property type="entry name" value="Transposase-Integrase"/>
</dbReference>
<dbReference type="RefSeq" id="WP_322330074.1">
    <property type="nucleotide sequence ID" value="NZ_CP139730.1"/>
</dbReference>
<evidence type="ECO:0000259" key="1">
    <source>
        <dbReference type="Pfam" id="PF13936"/>
    </source>
</evidence>
<dbReference type="Pfam" id="PF13936">
    <property type="entry name" value="HTH_38"/>
    <property type="match status" value="1"/>
</dbReference>
<organism evidence="2 3">
    <name type="scientific">Sulfitobacter faviae</name>
    <dbReference type="NCBI Taxonomy" id="1775881"/>
    <lineage>
        <taxon>Bacteria</taxon>
        <taxon>Pseudomonadati</taxon>
        <taxon>Pseudomonadota</taxon>
        <taxon>Alphaproteobacteria</taxon>
        <taxon>Rhodobacterales</taxon>
        <taxon>Roseobacteraceae</taxon>
        <taxon>Sulfitobacter</taxon>
    </lineage>
</organism>
<reference evidence="2 3" key="1">
    <citation type="submission" date="2023-11" db="EMBL/GenBank/DDBJ databases">
        <title>From the Deep-Sea to the Surface: Bacterial Genomes Isolated from the Moytirra Hydrothermal Vent Plume.</title>
        <authorList>
            <person name="Major S.R."/>
        </authorList>
    </citation>
    <scope>NUCLEOTIDE SEQUENCE [LARGE SCALE GENOMIC DNA]</scope>
    <source>
        <strain evidence="2 3">OXR-9</strain>
        <plasmid evidence="2 3">unnamed05</plasmid>
    </source>
</reference>
<dbReference type="Proteomes" id="UP001326567">
    <property type="component" value="Plasmid unnamed05"/>
</dbReference>
<keyword evidence="2" id="KW-0614">Plasmid</keyword>
<gene>
    <name evidence="2" type="ORF">T7987_19395</name>
</gene>
<evidence type="ECO:0000313" key="3">
    <source>
        <dbReference type="Proteomes" id="UP001326567"/>
    </source>
</evidence>